<evidence type="ECO:0000313" key="3">
    <source>
        <dbReference type="Proteomes" id="UP000689195"/>
    </source>
</evidence>
<accession>A0A8S1XMW4</accession>
<sequence length="252" mass="30290">MQQQQILPPYTLTLKELLNRPNLVVVSEEGMRFRTEIREDTRSASPIPKKSSNKTLRIDKQITSGALKIGNSSFYLGRQKDPLLNSSHQKTQIQKPYDQKLMEKLSSKILRAETPIQTISNRLQELYNEIDKNNKKITRFEETIDQSNKEATLAVIESKLGKLHENYQIELKRREWTQKHIQEVLRQQKLYNQRQNELYDSNFERPRNKEIEEQYYKDPKYLLRKQIRLRDYQKYKYEKYWKLQPIIGKLQS</sequence>
<feature type="coiled-coil region" evidence="1">
    <location>
        <begin position="116"/>
        <end position="150"/>
    </location>
</feature>
<reference evidence="2" key="1">
    <citation type="submission" date="2021-01" db="EMBL/GenBank/DDBJ databases">
        <authorList>
            <consortium name="Genoscope - CEA"/>
            <person name="William W."/>
        </authorList>
    </citation>
    <scope>NUCLEOTIDE SEQUENCE</scope>
</reference>
<comment type="caution">
    <text evidence="2">The sequence shown here is derived from an EMBL/GenBank/DDBJ whole genome shotgun (WGS) entry which is preliminary data.</text>
</comment>
<protein>
    <submittedName>
        <fullName evidence="2">Uncharacterized protein</fullName>
    </submittedName>
</protein>
<dbReference type="EMBL" id="CAJJDO010000131">
    <property type="protein sequence ID" value="CAD8202515.1"/>
    <property type="molecule type" value="Genomic_DNA"/>
</dbReference>
<keyword evidence="3" id="KW-1185">Reference proteome</keyword>
<evidence type="ECO:0000313" key="2">
    <source>
        <dbReference type="EMBL" id="CAD8202515.1"/>
    </source>
</evidence>
<dbReference type="AlphaFoldDB" id="A0A8S1XMW4"/>
<gene>
    <name evidence="2" type="ORF">PPENT_87.1.T1310077</name>
</gene>
<dbReference type="Proteomes" id="UP000689195">
    <property type="component" value="Unassembled WGS sequence"/>
</dbReference>
<name>A0A8S1XMW4_9CILI</name>
<organism evidence="2 3">
    <name type="scientific">Paramecium pentaurelia</name>
    <dbReference type="NCBI Taxonomy" id="43138"/>
    <lineage>
        <taxon>Eukaryota</taxon>
        <taxon>Sar</taxon>
        <taxon>Alveolata</taxon>
        <taxon>Ciliophora</taxon>
        <taxon>Intramacronucleata</taxon>
        <taxon>Oligohymenophorea</taxon>
        <taxon>Peniculida</taxon>
        <taxon>Parameciidae</taxon>
        <taxon>Paramecium</taxon>
    </lineage>
</organism>
<keyword evidence="1" id="KW-0175">Coiled coil</keyword>
<dbReference type="OrthoDB" id="295966at2759"/>
<proteinExistence type="predicted"/>
<evidence type="ECO:0000256" key="1">
    <source>
        <dbReference type="SAM" id="Coils"/>
    </source>
</evidence>